<organism evidence="1 2">
    <name type="scientific">Candidatus Thiothrix anitrata</name>
    <dbReference type="NCBI Taxonomy" id="2823902"/>
    <lineage>
        <taxon>Bacteria</taxon>
        <taxon>Pseudomonadati</taxon>
        <taxon>Pseudomonadota</taxon>
        <taxon>Gammaproteobacteria</taxon>
        <taxon>Thiotrichales</taxon>
        <taxon>Thiotrichaceae</taxon>
        <taxon>Thiothrix</taxon>
    </lineage>
</organism>
<sequence length="458" mass="53482">MNLIRPRLTDFHGIHKSQSDIDFAIQFFDEDIPLYVDPFLLWKSPSQQDQALHTAIINSFNHLNYLVKKRRSDDAIAMLIEISECQEVGLGVSKTRKGVKIGQGQAEQILQLFHDIPEYSQFGFTHFEVIQLYISGISKDRISDIASNYIKSFLIDYTIEQCESLGIPIEGVILESIYNYKNNALDFNQKVYLPVNPVNKEPIIFTPKRWLRFNPWINFEDYFQSYCPRDEIFNPDEPQERVKVLNYNREHYGAVQGYIEYKTRNIEDCTNDPLFSQIPTLSAKRKLDQLIKLPTGKEDGADLKYEELSASLLSSLFYPHLDFAQTQSRTESGRHIRDLVFYNNRDVDFLDEIFSDYGNRQLVVEMKNVKAIERDHVNQLNRYLQSGFGSFGVFLTRHELPKAIYQNTIDLWSSQRKCIIALTDEDLKLMAQVYESKQRAPIEVLKKKYIEFRRSCPS</sequence>
<proteinExistence type="predicted"/>
<keyword evidence="2" id="KW-1185">Reference proteome</keyword>
<reference evidence="1 2" key="1">
    <citation type="submission" date="2021-04" db="EMBL/GenBank/DDBJ databases">
        <title>Genomics, taxonomy and metabolism of representatives of sulfur bacteria of the genus Thiothrix: Thiothrix fructosivorans QT, Thiothrix unzii A1T and three new species, Thiothrix subterranea sp. nov., Thiothrix litoralis sp. nov. and 'Candidatus Thiothrix anitrata' sp. nov.</title>
        <authorList>
            <person name="Ravin N.V."/>
            <person name="Smolyakov D."/>
            <person name="Rudenko T.S."/>
            <person name="Mardanov A.V."/>
            <person name="Beletsky A.V."/>
            <person name="Markov N.D."/>
            <person name="Fomenkov A.I."/>
            <person name="Roberts R.J."/>
            <person name="Karnachuk O.V."/>
            <person name="Novikov A."/>
            <person name="Grabovich M.Y."/>
        </authorList>
    </citation>
    <scope>NUCLEOTIDE SEQUENCE [LARGE SCALE GENOMIC DNA]</scope>
    <source>
        <strain evidence="1 2">A52</strain>
    </source>
</reference>
<evidence type="ECO:0008006" key="3">
    <source>
        <dbReference type="Google" id="ProtNLM"/>
    </source>
</evidence>
<dbReference type="Proteomes" id="UP000672027">
    <property type="component" value="Chromosome"/>
</dbReference>
<name>A0ABX7X745_9GAMM</name>
<evidence type="ECO:0000313" key="2">
    <source>
        <dbReference type="Proteomes" id="UP000672027"/>
    </source>
</evidence>
<gene>
    <name evidence="1" type="ORF">J8380_06995</name>
</gene>
<dbReference type="RefSeq" id="WP_210229569.1">
    <property type="nucleotide sequence ID" value="NZ_CP072800.1"/>
</dbReference>
<accession>A0ABX7X745</accession>
<protein>
    <recommendedName>
        <fullName evidence="3">Restriction endonuclease type IV Mrr domain-containing protein</fullName>
    </recommendedName>
</protein>
<dbReference type="EMBL" id="CP072800">
    <property type="protein sequence ID" value="QTR51287.1"/>
    <property type="molecule type" value="Genomic_DNA"/>
</dbReference>
<evidence type="ECO:0000313" key="1">
    <source>
        <dbReference type="EMBL" id="QTR51287.1"/>
    </source>
</evidence>